<evidence type="ECO:0000259" key="8">
    <source>
        <dbReference type="SMART" id="SM01070"/>
    </source>
</evidence>
<accession>A0A1Y2APC7</accession>
<feature type="domain" description="Cdc37 N-terminal" evidence="9">
    <location>
        <begin position="2"/>
        <end position="216"/>
    </location>
</feature>
<comment type="similarity">
    <text evidence="2">Belongs to the CDC37 family.</text>
</comment>
<dbReference type="PANTHER" id="PTHR12800">
    <property type="entry name" value="CDC37-RELATED"/>
    <property type="match status" value="1"/>
</dbReference>
<dbReference type="Proteomes" id="UP000193986">
    <property type="component" value="Unassembled WGS sequence"/>
</dbReference>
<protein>
    <recommendedName>
        <fullName evidence="5">Hsp90 chaperone protein kinase-targeting subunit</fullName>
    </recommendedName>
</protein>
<gene>
    <name evidence="10" type="ORF">BCR39DRAFT_548552</name>
</gene>
<dbReference type="PANTHER" id="PTHR12800:SF4">
    <property type="entry name" value="HSP90 CO-CHAPERONE CDC37"/>
    <property type="match status" value="1"/>
</dbReference>
<feature type="compositionally biased region" description="Basic and acidic residues" evidence="6">
    <location>
        <begin position="203"/>
        <end position="213"/>
    </location>
</feature>
<name>A0A1Y2APC7_9TREE</name>
<sequence length="504" mass="56934">MPLNYSKWDMLELSDDSDIEEHPNVDKKSMIKWKQRDIHEKREARKLKLAKLNSELDLNAVLRPRIVSIAEGVSSKGADYYRSVQRRLREDPSPDKPSTGAANQPTYDQMMGQLLSDVWRESAHLVDGATFDEAKKSVVKDGKKVDEKTGVPDWAEGSLPDGKKEVLATRLEERLRWHLKELDNRDKEVRTEIEELEKEMHKKITSEDIHDGWSKSSVVAPKPSPLEDKPKPNKEKASTKTETIEVLNPGASTSSAPLKTATPDPDDDDEVELGPLTPSGRAFAQIPLGDFARSYAAIQRDSSVLTEKTHDSLLAEAFDAERRGDHDLARRCVHQSLLINYCRQLGKDGVGLFFQKMIARNPKSIEMFTQDFQQTYNRIAQRTKEMISEEETEREQIQLVAEDPNVTIGFNLPDGPAPDDLRVEGEGAEELDLDQVRAFLDRKWEIFQSFDQPLQAALKTEKLDQVNKVLGRMKVKDAEAVVALLQEGGMLSFSESGVRDMTKN</sequence>
<keyword evidence="4" id="KW-0143">Chaperone</keyword>
<dbReference type="OrthoDB" id="440202at2759"/>
<feature type="compositionally biased region" description="Basic and acidic residues" evidence="6">
    <location>
        <begin position="225"/>
        <end position="243"/>
    </location>
</feature>
<dbReference type="SUPFAM" id="SSF101391">
    <property type="entry name" value="Hsp90 co-chaperone CDC37"/>
    <property type="match status" value="1"/>
</dbReference>
<dbReference type="Gene3D" id="1.20.58.610">
    <property type="entry name" value="Cdc37, Hsp90 binding domain"/>
    <property type="match status" value="1"/>
</dbReference>
<dbReference type="FunCoup" id="A0A1Y2APC7">
    <property type="interactions" value="417"/>
</dbReference>
<feature type="region of interest" description="Disordered" evidence="6">
    <location>
        <begin position="87"/>
        <end position="106"/>
    </location>
</feature>
<dbReference type="InterPro" id="IPR038189">
    <property type="entry name" value="Cdc37_Hsp90-bd_sf"/>
</dbReference>
<dbReference type="GO" id="GO:0006457">
    <property type="term" value="P:protein folding"/>
    <property type="evidence" value="ECO:0007669"/>
    <property type="project" value="TreeGrafter"/>
</dbReference>
<comment type="caution">
    <text evidence="10">The sequence shown here is derived from an EMBL/GenBank/DDBJ whole genome shotgun (WGS) entry which is preliminary data.</text>
</comment>
<comment type="subcellular location">
    <subcellularLocation>
        <location evidence="1">Cytoplasm</location>
    </subcellularLocation>
</comment>
<dbReference type="Pfam" id="PF08565">
    <property type="entry name" value="CDC37_M"/>
    <property type="match status" value="1"/>
</dbReference>
<dbReference type="InterPro" id="IPR013873">
    <property type="entry name" value="Cdc37_C"/>
</dbReference>
<evidence type="ECO:0000256" key="6">
    <source>
        <dbReference type="SAM" id="MobiDB-lite"/>
    </source>
</evidence>
<proteinExistence type="inferred from homology"/>
<dbReference type="SMART" id="SM01071">
    <property type="entry name" value="CDC37_N"/>
    <property type="match status" value="1"/>
</dbReference>
<dbReference type="EMBL" id="MCFC01000075">
    <property type="protein sequence ID" value="ORY23805.1"/>
    <property type="molecule type" value="Genomic_DNA"/>
</dbReference>
<dbReference type="SMART" id="SM01069">
    <property type="entry name" value="CDC37_C"/>
    <property type="match status" value="1"/>
</dbReference>
<evidence type="ECO:0000259" key="7">
    <source>
        <dbReference type="SMART" id="SM01069"/>
    </source>
</evidence>
<dbReference type="AlphaFoldDB" id="A0A1Y2APC7"/>
<evidence type="ECO:0000256" key="4">
    <source>
        <dbReference type="ARBA" id="ARBA00023186"/>
    </source>
</evidence>
<evidence type="ECO:0000256" key="2">
    <source>
        <dbReference type="ARBA" id="ARBA00006222"/>
    </source>
</evidence>
<dbReference type="InterPro" id="IPR004918">
    <property type="entry name" value="Cdc37"/>
</dbReference>
<feature type="region of interest" description="Disordered" evidence="6">
    <location>
        <begin position="203"/>
        <end position="279"/>
    </location>
</feature>
<evidence type="ECO:0000313" key="10">
    <source>
        <dbReference type="EMBL" id="ORY23805.1"/>
    </source>
</evidence>
<dbReference type="Pfam" id="PF03234">
    <property type="entry name" value="CDC37_N"/>
    <property type="match status" value="1"/>
</dbReference>
<keyword evidence="3" id="KW-0963">Cytoplasm</keyword>
<feature type="domain" description="Cdc37 Hsp90 binding" evidence="8">
    <location>
        <begin position="224"/>
        <end position="394"/>
    </location>
</feature>
<dbReference type="GO" id="GO:0051087">
    <property type="term" value="F:protein-folding chaperone binding"/>
    <property type="evidence" value="ECO:0007669"/>
    <property type="project" value="TreeGrafter"/>
</dbReference>
<evidence type="ECO:0000313" key="11">
    <source>
        <dbReference type="Proteomes" id="UP000193986"/>
    </source>
</evidence>
<dbReference type="InterPro" id="IPR013874">
    <property type="entry name" value="Cdc37_Hsp90-bd"/>
</dbReference>
<evidence type="ECO:0000259" key="9">
    <source>
        <dbReference type="SMART" id="SM01071"/>
    </source>
</evidence>
<dbReference type="GO" id="GO:0050821">
    <property type="term" value="P:protein stabilization"/>
    <property type="evidence" value="ECO:0007669"/>
    <property type="project" value="TreeGrafter"/>
</dbReference>
<keyword evidence="11" id="KW-1185">Reference proteome</keyword>
<dbReference type="GO" id="GO:0051082">
    <property type="term" value="F:unfolded protein binding"/>
    <property type="evidence" value="ECO:0007669"/>
    <property type="project" value="TreeGrafter"/>
</dbReference>
<organism evidence="10 11">
    <name type="scientific">Naematelia encephala</name>
    <dbReference type="NCBI Taxonomy" id="71784"/>
    <lineage>
        <taxon>Eukaryota</taxon>
        <taxon>Fungi</taxon>
        <taxon>Dikarya</taxon>
        <taxon>Basidiomycota</taxon>
        <taxon>Agaricomycotina</taxon>
        <taxon>Tremellomycetes</taxon>
        <taxon>Tremellales</taxon>
        <taxon>Naemateliaceae</taxon>
        <taxon>Naematelia</taxon>
    </lineage>
</organism>
<feature type="domain" description="Cdc37 C-terminal" evidence="7">
    <location>
        <begin position="410"/>
        <end position="504"/>
    </location>
</feature>
<evidence type="ECO:0000256" key="1">
    <source>
        <dbReference type="ARBA" id="ARBA00004496"/>
    </source>
</evidence>
<dbReference type="FunFam" id="1.20.58.610:FF:000002">
    <property type="entry name" value="Hsp90 co-chaperone Cdc37, putative"/>
    <property type="match status" value="1"/>
</dbReference>
<dbReference type="GO" id="GO:0031072">
    <property type="term" value="F:heat shock protein binding"/>
    <property type="evidence" value="ECO:0007669"/>
    <property type="project" value="TreeGrafter"/>
</dbReference>
<dbReference type="GO" id="GO:0005737">
    <property type="term" value="C:cytoplasm"/>
    <property type="evidence" value="ECO:0007669"/>
    <property type="project" value="UniProtKB-SubCell"/>
</dbReference>
<evidence type="ECO:0000256" key="3">
    <source>
        <dbReference type="ARBA" id="ARBA00022490"/>
    </source>
</evidence>
<dbReference type="SMART" id="SM01070">
    <property type="entry name" value="CDC37_M"/>
    <property type="match status" value="1"/>
</dbReference>
<evidence type="ECO:0000256" key="5">
    <source>
        <dbReference type="ARBA" id="ARBA00031396"/>
    </source>
</evidence>
<dbReference type="Pfam" id="PF08564">
    <property type="entry name" value="CDC37_C"/>
    <property type="match status" value="1"/>
</dbReference>
<dbReference type="GO" id="GO:0019901">
    <property type="term" value="F:protein kinase binding"/>
    <property type="evidence" value="ECO:0007669"/>
    <property type="project" value="InterPro"/>
</dbReference>
<dbReference type="STRING" id="71784.A0A1Y2APC7"/>
<dbReference type="InParanoid" id="A0A1Y2APC7"/>
<reference evidence="10 11" key="1">
    <citation type="submission" date="2016-07" db="EMBL/GenBank/DDBJ databases">
        <title>Pervasive Adenine N6-methylation of Active Genes in Fungi.</title>
        <authorList>
            <consortium name="DOE Joint Genome Institute"/>
            <person name="Mondo S.J."/>
            <person name="Dannebaum R.O."/>
            <person name="Kuo R.C."/>
            <person name="Labutti K."/>
            <person name="Haridas S."/>
            <person name="Kuo A."/>
            <person name="Salamov A."/>
            <person name="Ahrendt S.R."/>
            <person name="Lipzen A."/>
            <person name="Sullivan W."/>
            <person name="Andreopoulos W.B."/>
            <person name="Clum A."/>
            <person name="Lindquist E."/>
            <person name="Daum C."/>
            <person name="Ramamoorthy G.K."/>
            <person name="Gryganskyi A."/>
            <person name="Culley D."/>
            <person name="Magnuson J.K."/>
            <person name="James T.Y."/>
            <person name="O'Malley M.A."/>
            <person name="Stajich J.E."/>
            <person name="Spatafora J.W."/>
            <person name="Visel A."/>
            <person name="Grigoriev I.V."/>
        </authorList>
    </citation>
    <scope>NUCLEOTIDE SEQUENCE [LARGE SCALE GENOMIC DNA]</scope>
    <source>
        <strain evidence="10 11">68-887.2</strain>
    </source>
</reference>
<dbReference type="InterPro" id="IPR013855">
    <property type="entry name" value="Cdc37_N_dom"/>
</dbReference>